<sequence>MDTRGRNVLQATIKSGNLEIVEIISQKTEGPNPVLPSWLLSHTESRTRRTLLHFASERIPPDTDDKVQGMMPKELIYSQNEERKTAQEVFSENHKQMVKRCKNQLMEMRNVGN</sequence>
<dbReference type="Proteomes" id="UP000734854">
    <property type="component" value="Unassembled WGS sequence"/>
</dbReference>
<proteinExistence type="predicted"/>
<gene>
    <name evidence="1" type="ORF">ZIOFF_038739</name>
</gene>
<comment type="caution">
    <text evidence="1">The sequence shown here is derived from an EMBL/GenBank/DDBJ whole genome shotgun (WGS) entry which is preliminary data.</text>
</comment>
<reference evidence="1 2" key="1">
    <citation type="submission" date="2020-08" db="EMBL/GenBank/DDBJ databases">
        <title>Plant Genome Project.</title>
        <authorList>
            <person name="Zhang R.-G."/>
        </authorList>
    </citation>
    <scope>NUCLEOTIDE SEQUENCE [LARGE SCALE GENOMIC DNA]</scope>
    <source>
        <tissue evidence="1">Rhizome</tissue>
    </source>
</reference>
<dbReference type="AlphaFoldDB" id="A0A8J5KSS8"/>
<protein>
    <submittedName>
        <fullName evidence="1">Uncharacterized protein</fullName>
    </submittedName>
</protein>
<name>A0A8J5KSS8_ZINOF</name>
<organism evidence="1 2">
    <name type="scientific">Zingiber officinale</name>
    <name type="common">Ginger</name>
    <name type="synonym">Amomum zingiber</name>
    <dbReference type="NCBI Taxonomy" id="94328"/>
    <lineage>
        <taxon>Eukaryota</taxon>
        <taxon>Viridiplantae</taxon>
        <taxon>Streptophyta</taxon>
        <taxon>Embryophyta</taxon>
        <taxon>Tracheophyta</taxon>
        <taxon>Spermatophyta</taxon>
        <taxon>Magnoliopsida</taxon>
        <taxon>Liliopsida</taxon>
        <taxon>Zingiberales</taxon>
        <taxon>Zingiberaceae</taxon>
        <taxon>Zingiber</taxon>
    </lineage>
</organism>
<keyword evidence="2" id="KW-1185">Reference proteome</keyword>
<dbReference type="EMBL" id="JACMSC010000011">
    <property type="protein sequence ID" value="KAG6498983.1"/>
    <property type="molecule type" value="Genomic_DNA"/>
</dbReference>
<accession>A0A8J5KSS8</accession>
<evidence type="ECO:0000313" key="1">
    <source>
        <dbReference type="EMBL" id="KAG6498983.1"/>
    </source>
</evidence>
<evidence type="ECO:0000313" key="2">
    <source>
        <dbReference type="Proteomes" id="UP000734854"/>
    </source>
</evidence>